<feature type="compositionally biased region" description="Polar residues" evidence="1">
    <location>
        <begin position="1"/>
        <end position="13"/>
    </location>
</feature>
<feature type="region of interest" description="Disordered" evidence="1">
    <location>
        <begin position="1"/>
        <end position="26"/>
    </location>
</feature>
<evidence type="ECO:0000313" key="3">
    <source>
        <dbReference type="Proteomes" id="UP001151760"/>
    </source>
</evidence>
<feature type="region of interest" description="Disordered" evidence="1">
    <location>
        <begin position="346"/>
        <end position="385"/>
    </location>
</feature>
<proteinExistence type="predicted"/>
<dbReference type="Proteomes" id="UP001151760">
    <property type="component" value="Unassembled WGS sequence"/>
</dbReference>
<comment type="caution">
    <text evidence="2">The sequence shown here is derived from an EMBL/GenBank/DDBJ whole genome shotgun (WGS) entry which is preliminary data.</text>
</comment>
<feature type="compositionally biased region" description="Basic and acidic residues" evidence="1">
    <location>
        <begin position="355"/>
        <end position="370"/>
    </location>
</feature>
<name>A0ABQ5F5U6_9ASTR</name>
<protein>
    <recommendedName>
        <fullName evidence="4">Rho-GAP domain-containing protein</fullName>
    </recommendedName>
</protein>
<accession>A0ABQ5F5U6</accession>
<evidence type="ECO:0000256" key="1">
    <source>
        <dbReference type="SAM" id="MobiDB-lite"/>
    </source>
</evidence>
<feature type="compositionally biased region" description="Basic and acidic residues" evidence="1">
    <location>
        <begin position="15"/>
        <end position="26"/>
    </location>
</feature>
<organism evidence="2 3">
    <name type="scientific">Tanacetum coccineum</name>
    <dbReference type="NCBI Taxonomy" id="301880"/>
    <lineage>
        <taxon>Eukaryota</taxon>
        <taxon>Viridiplantae</taxon>
        <taxon>Streptophyta</taxon>
        <taxon>Embryophyta</taxon>
        <taxon>Tracheophyta</taxon>
        <taxon>Spermatophyta</taxon>
        <taxon>Magnoliopsida</taxon>
        <taxon>eudicotyledons</taxon>
        <taxon>Gunneridae</taxon>
        <taxon>Pentapetalae</taxon>
        <taxon>asterids</taxon>
        <taxon>campanulids</taxon>
        <taxon>Asterales</taxon>
        <taxon>Asteraceae</taxon>
        <taxon>Asteroideae</taxon>
        <taxon>Anthemideae</taxon>
        <taxon>Anthemidinae</taxon>
        <taxon>Tanacetum</taxon>
    </lineage>
</organism>
<sequence>MAESSSHNPSSPKITPKEEHVTLDKPKSPNPFLPAYHIKFTFDEIAFTTNNEVALLYPLHPNLEYFREVSDFISKCCLKEAFTRAPTQYKEYLCEFWYTAKTLDNSKIWVSTPTGGIRGDIGINTFRNALRAHYLPHSSMYVSPPSIAIVRPWFTTIGGKIGGLDQISNKDATILYNLANGVKVDYAKQIWEDIINKLNKKTREKVVPYLRFISLLLEYMMPEYNNEELTINPTQVFSVHNWALKPNQTEGPPFTNRMKAIYNLDAHIPQLKLILEILLLMIPYLHNRTKFAEDGLKTSHTDSGTNKESRADEISKKIKLEDLSDLLKDTRSAFFTFNSLQDEPIIISDESEEKDVEKDDTHATSHDVPKDTSIPHPPSPKSAQI</sequence>
<evidence type="ECO:0000313" key="2">
    <source>
        <dbReference type="EMBL" id="GJT58738.1"/>
    </source>
</evidence>
<evidence type="ECO:0008006" key="4">
    <source>
        <dbReference type="Google" id="ProtNLM"/>
    </source>
</evidence>
<dbReference type="EMBL" id="BQNB010017043">
    <property type="protein sequence ID" value="GJT58738.1"/>
    <property type="molecule type" value="Genomic_DNA"/>
</dbReference>
<keyword evidence="3" id="KW-1185">Reference proteome</keyword>
<feature type="compositionally biased region" description="Pro residues" evidence="1">
    <location>
        <begin position="375"/>
        <end position="385"/>
    </location>
</feature>
<reference evidence="2" key="2">
    <citation type="submission" date="2022-01" db="EMBL/GenBank/DDBJ databases">
        <authorList>
            <person name="Yamashiro T."/>
            <person name="Shiraishi A."/>
            <person name="Satake H."/>
            <person name="Nakayama K."/>
        </authorList>
    </citation>
    <scope>NUCLEOTIDE SEQUENCE</scope>
</reference>
<gene>
    <name evidence="2" type="ORF">Tco_1002271</name>
</gene>
<reference evidence="2" key="1">
    <citation type="journal article" date="2022" name="Int. J. Mol. Sci.">
        <title>Draft Genome of Tanacetum Coccineum: Genomic Comparison of Closely Related Tanacetum-Family Plants.</title>
        <authorList>
            <person name="Yamashiro T."/>
            <person name="Shiraishi A."/>
            <person name="Nakayama K."/>
            <person name="Satake H."/>
        </authorList>
    </citation>
    <scope>NUCLEOTIDE SEQUENCE</scope>
</reference>